<protein>
    <submittedName>
        <fullName evidence="1">Uncharacterized protein</fullName>
    </submittedName>
</protein>
<dbReference type="EMBL" id="JBAMMX010000025">
    <property type="protein sequence ID" value="KAK6914728.1"/>
    <property type="molecule type" value="Genomic_DNA"/>
</dbReference>
<comment type="caution">
    <text evidence="1">The sequence shown here is derived from an EMBL/GenBank/DDBJ whole genome shotgun (WGS) entry which is preliminary data.</text>
</comment>
<dbReference type="AlphaFoldDB" id="A0AAN8UR40"/>
<name>A0AAN8UR40_9MAGN</name>
<organism evidence="1 2">
    <name type="scientific">Dillenia turbinata</name>
    <dbReference type="NCBI Taxonomy" id="194707"/>
    <lineage>
        <taxon>Eukaryota</taxon>
        <taxon>Viridiplantae</taxon>
        <taxon>Streptophyta</taxon>
        <taxon>Embryophyta</taxon>
        <taxon>Tracheophyta</taxon>
        <taxon>Spermatophyta</taxon>
        <taxon>Magnoliopsida</taxon>
        <taxon>eudicotyledons</taxon>
        <taxon>Gunneridae</taxon>
        <taxon>Pentapetalae</taxon>
        <taxon>Dilleniales</taxon>
        <taxon>Dilleniaceae</taxon>
        <taxon>Dillenia</taxon>
    </lineage>
</organism>
<evidence type="ECO:0000313" key="1">
    <source>
        <dbReference type="EMBL" id="KAK6914728.1"/>
    </source>
</evidence>
<proteinExistence type="predicted"/>
<accession>A0AAN8UR40</accession>
<dbReference type="Proteomes" id="UP001370490">
    <property type="component" value="Unassembled WGS sequence"/>
</dbReference>
<sequence>MVPMFLMLRRASILSLKMERTLSWDCMTNVSLAVAVELDGALF</sequence>
<keyword evidence="2" id="KW-1185">Reference proteome</keyword>
<gene>
    <name evidence="1" type="ORF">RJ641_019845</name>
</gene>
<evidence type="ECO:0000313" key="2">
    <source>
        <dbReference type="Proteomes" id="UP001370490"/>
    </source>
</evidence>
<reference evidence="1 2" key="1">
    <citation type="submission" date="2023-12" db="EMBL/GenBank/DDBJ databases">
        <title>A high-quality genome assembly for Dillenia turbinata (Dilleniales).</title>
        <authorList>
            <person name="Chanderbali A."/>
        </authorList>
    </citation>
    <scope>NUCLEOTIDE SEQUENCE [LARGE SCALE GENOMIC DNA]</scope>
    <source>
        <strain evidence="1">LSX21</strain>
        <tissue evidence="1">Leaf</tissue>
    </source>
</reference>